<dbReference type="Gene3D" id="3.40.50.2000">
    <property type="entry name" value="Glycogen Phosphorylase B"/>
    <property type="match status" value="1"/>
</dbReference>
<dbReference type="HOGENOM" id="CLU_009583_0_0_4"/>
<dbReference type="AlphaFoldDB" id="E5ANB3"/>
<dbReference type="eggNOG" id="COG0438">
    <property type="taxonomic scope" value="Bacteria"/>
</dbReference>
<dbReference type="Proteomes" id="UP000007437">
    <property type="component" value="Chromosome"/>
</dbReference>
<dbReference type="PANTHER" id="PTHR12526:SF630">
    <property type="entry name" value="GLYCOSYLTRANSFERASE"/>
    <property type="match status" value="1"/>
</dbReference>
<protein>
    <submittedName>
        <fullName evidence="1">Glycosyltransferase</fullName>
        <ecNumber evidence="1">2.4.1.-</ecNumber>
    </submittedName>
</protein>
<dbReference type="GO" id="GO:0016757">
    <property type="term" value="F:glycosyltransferase activity"/>
    <property type="evidence" value="ECO:0007669"/>
    <property type="project" value="UniProtKB-KW"/>
</dbReference>
<sequence length="441" mass="48961">MPVAPQYVRRFKQQKSRTRMAMQHNMYAACAPDLKPFRIAFYIDHFGYGGTETALIGWLHALDRSMFAIDLIVGFPTDAFEQHFRVRLPGDVRVHFLADRRWQYHLEVLRLHGRLSRAGRLVQQLLLRPCLRLMFARKIGALAVHYDLICDFDLSLRQHAGAGGKPWIGVSHFSLAARLSDRPAKVRRLARQYARYACLATLNAAMAAEARQMFGAQLRDVVELPNVVDAAVIRALSQAPSDVPACSYIVSVARLDGNQKDYETLLDAYARMRERGHDDAMLVLVGEGPHRPVLEQRVSRLGLTNSVVFAGFRANPFPLMRHARVLVLSSRFEGFGMVLLEAMALGTPVVSSDCPNGPREVLADGEAGLLVPVGDAAAMAEGLQRVLTDDALRRDLVSRGHARAQEYGPQAANRRFVELASRLCKRGAELTDVSAPSGSAW</sequence>
<reference evidence="1 2" key="1">
    <citation type="journal article" date="2011" name="J. Bacteriol.">
        <title>Complete genome sequence of Burkholderia rhizoxinica, an endosymbiont of Rhizopus microsporus.</title>
        <authorList>
            <person name="Lackner G."/>
            <person name="Moebius N."/>
            <person name="Partida-Martinez L."/>
            <person name="Hertweck C."/>
        </authorList>
    </citation>
    <scope>NUCLEOTIDE SEQUENCE [LARGE SCALE GENOMIC DNA]</scope>
    <source>
        <strain evidence="2">DSM 19002 / CIP 109453 / HKI 454</strain>
    </source>
</reference>
<keyword evidence="1" id="KW-0328">Glycosyltransferase</keyword>
<dbReference type="SUPFAM" id="SSF53756">
    <property type="entry name" value="UDP-Glycosyltransferase/glycogen phosphorylase"/>
    <property type="match status" value="1"/>
</dbReference>
<proteinExistence type="predicted"/>
<evidence type="ECO:0000313" key="1">
    <source>
        <dbReference type="EMBL" id="CBW76366.1"/>
    </source>
</evidence>
<gene>
    <name evidence="1" type="ordered locus">RBRH_02249</name>
</gene>
<dbReference type="KEGG" id="brh:RBRH_02249"/>
<dbReference type="Pfam" id="PF13692">
    <property type="entry name" value="Glyco_trans_1_4"/>
    <property type="match status" value="1"/>
</dbReference>
<dbReference type="EMBL" id="FR687359">
    <property type="protein sequence ID" value="CBW76366.1"/>
    <property type="molecule type" value="Genomic_DNA"/>
</dbReference>
<evidence type="ECO:0000313" key="2">
    <source>
        <dbReference type="Proteomes" id="UP000007437"/>
    </source>
</evidence>
<dbReference type="PANTHER" id="PTHR12526">
    <property type="entry name" value="GLYCOSYLTRANSFERASE"/>
    <property type="match status" value="1"/>
</dbReference>
<dbReference type="EC" id="2.4.1.-" evidence="1"/>
<keyword evidence="1" id="KW-0808">Transferase</keyword>
<dbReference type="STRING" id="882378.RBRH_02249"/>
<dbReference type="CDD" id="cd03811">
    <property type="entry name" value="GT4_GT28_WabH-like"/>
    <property type="match status" value="1"/>
</dbReference>
<name>E5ANB3_MYCRK</name>
<accession>E5ANB3</accession>
<dbReference type="CAZy" id="GT4">
    <property type="family name" value="Glycosyltransferase Family 4"/>
</dbReference>
<organism evidence="1 2">
    <name type="scientific">Mycetohabitans rhizoxinica (strain DSM 19002 / CIP 109453 / HKI 454)</name>
    <name type="common">Paraburkholderia rhizoxinica</name>
    <dbReference type="NCBI Taxonomy" id="882378"/>
    <lineage>
        <taxon>Bacteria</taxon>
        <taxon>Pseudomonadati</taxon>
        <taxon>Pseudomonadota</taxon>
        <taxon>Betaproteobacteria</taxon>
        <taxon>Burkholderiales</taxon>
        <taxon>Burkholderiaceae</taxon>
        <taxon>Mycetohabitans</taxon>
    </lineage>
</organism>